<dbReference type="RefSeq" id="WP_109984036.1">
    <property type="nucleotide sequence ID" value="NZ_QGTD01000008.1"/>
</dbReference>
<dbReference type="EMBL" id="QGTD01000008">
    <property type="protein sequence ID" value="PWU68322.1"/>
    <property type="molecule type" value="Genomic_DNA"/>
</dbReference>
<dbReference type="Pfam" id="PF07761">
    <property type="entry name" value="DUF1617"/>
    <property type="match status" value="1"/>
</dbReference>
<reference evidence="2 3" key="1">
    <citation type="submission" date="2018-05" db="EMBL/GenBank/DDBJ databases">
        <title>Genomic analysis of Gracilibacillus dipsosauri DD1 reveals novel features of a salt-tolerant amylase.</title>
        <authorList>
            <person name="Deutch C.E."/>
            <person name="Yang S."/>
        </authorList>
    </citation>
    <scope>NUCLEOTIDE SEQUENCE [LARGE SCALE GENOMIC DNA]</scope>
    <source>
        <strain evidence="2 3">DD1</strain>
    </source>
</reference>
<proteinExistence type="predicted"/>
<evidence type="ECO:0008006" key="4">
    <source>
        <dbReference type="Google" id="ProtNLM"/>
    </source>
</evidence>
<dbReference type="Proteomes" id="UP000245624">
    <property type="component" value="Unassembled WGS sequence"/>
</dbReference>
<keyword evidence="1" id="KW-0175">Coiled coil</keyword>
<dbReference type="InterPro" id="IPR011675">
    <property type="entry name" value="DUF1617"/>
</dbReference>
<accession>A0A317KXR5</accession>
<evidence type="ECO:0000256" key="1">
    <source>
        <dbReference type="SAM" id="Coils"/>
    </source>
</evidence>
<protein>
    <recommendedName>
        <fullName evidence="4">DUF1617 domain-containing protein</fullName>
    </recommendedName>
</protein>
<gene>
    <name evidence="2" type="ORF">DLJ74_07680</name>
</gene>
<organism evidence="2 3">
    <name type="scientific">Gracilibacillus dipsosauri</name>
    <dbReference type="NCBI Taxonomy" id="178340"/>
    <lineage>
        <taxon>Bacteria</taxon>
        <taxon>Bacillati</taxon>
        <taxon>Bacillota</taxon>
        <taxon>Bacilli</taxon>
        <taxon>Bacillales</taxon>
        <taxon>Bacillaceae</taxon>
        <taxon>Gracilibacillus</taxon>
    </lineage>
</organism>
<keyword evidence="3" id="KW-1185">Reference proteome</keyword>
<name>A0A317KXR5_9BACI</name>
<feature type="coiled-coil region" evidence="1">
    <location>
        <begin position="31"/>
        <end position="61"/>
    </location>
</feature>
<evidence type="ECO:0000313" key="3">
    <source>
        <dbReference type="Proteomes" id="UP000245624"/>
    </source>
</evidence>
<dbReference type="OrthoDB" id="2194466at2"/>
<evidence type="ECO:0000313" key="2">
    <source>
        <dbReference type="EMBL" id="PWU68322.1"/>
    </source>
</evidence>
<comment type="caution">
    <text evidence="2">The sequence shown here is derived from an EMBL/GenBank/DDBJ whole genome shotgun (WGS) entry which is preliminary data.</text>
</comment>
<sequence length="138" mass="16012">MKLAIENIKLSGVISVLDQLELKGLQSVHRTRLAKQLIEKLKQAAEEEKKLKESYAIKDEEDQPIIEDGKYKFEDGDEEKLKRDLEHFHKETVVIESGDFPTYLKSVKKALEDSQVEWQGQQAYDYAYLYEAFEGGEE</sequence>
<dbReference type="AlphaFoldDB" id="A0A317KXR5"/>